<dbReference type="Proteomes" id="UP001642483">
    <property type="component" value="Unassembled WGS sequence"/>
</dbReference>
<dbReference type="PANTHER" id="PTHR31331">
    <property type="entry name" value="LCCL DOMAIN PROTEIN (AFU_ORTHOLOGUE AFUA_5G08630)"/>
    <property type="match status" value="1"/>
</dbReference>
<proteinExistence type="predicted"/>
<comment type="caution">
    <text evidence="4">The sequence shown here is derived from an EMBL/GenBank/DDBJ whole genome shotgun (WGS) entry which is preliminary data.</text>
</comment>
<feature type="domain" description="LCCL" evidence="3">
    <location>
        <begin position="33"/>
        <end position="126"/>
    </location>
</feature>
<name>A0ABP0FEW4_CLALP</name>
<feature type="transmembrane region" description="Helical" evidence="1">
    <location>
        <begin position="228"/>
        <end position="251"/>
    </location>
</feature>
<keyword evidence="2" id="KW-0732">Signal</keyword>
<organism evidence="4 5">
    <name type="scientific">Clavelina lepadiformis</name>
    <name type="common">Light-bulb sea squirt</name>
    <name type="synonym">Ascidia lepadiformis</name>
    <dbReference type="NCBI Taxonomy" id="159417"/>
    <lineage>
        <taxon>Eukaryota</taxon>
        <taxon>Metazoa</taxon>
        <taxon>Chordata</taxon>
        <taxon>Tunicata</taxon>
        <taxon>Ascidiacea</taxon>
        <taxon>Aplousobranchia</taxon>
        <taxon>Clavelinidae</taxon>
        <taxon>Clavelina</taxon>
    </lineage>
</organism>
<gene>
    <name evidence="4" type="ORF">CVLEPA_LOCUS6401</name>
</gene>
<evidence type="ECO:0000313" key="5">
    <source>
        <dbReference type="Proteomes" id="UP001642483"/>
    </source>
</evidence>
<dbReference type="PANTHER" id="PTHR31331:SF1">
    <property type="entry name" value="CYSTEINE RICH SECRETORY PROTEIN LCCL DOMAIN CONTAINING 2"/>
    <property type="match status" value="1"/>
</dbReference>
<dbReference type="PROSITE" id="PS50820">
    <property type="entry name" value="LCCL"/>
    <property type="match status" value="1"/>
</dbReference>
<sequence>MTRFCSLLFVVRIVFLWNVVYSSAMQAGLKNRTIRHISCSKTSEEIPWSQARSKFVVQCPASCLDLGSCFLTVTGTTFYTSSSSICCAGIHDGKITNQDGGLMEVCVFRTGRNNYKKSSQHGITSLEHLTNWQIYFTLSGIIPEFGKQALSTKPSIETAMLTNSVKNTFPHNETNEGEDSMKNSIYYNKSTVSQQINLSSTLIHFPTNRQNSIPLNEIQEQDSSNSKVYLTIALVTSSIAVMLFVSSAWCFKETLQRCATTTCHRRNHVVSAEEECVCYVNLDPSEQSLLQDPDTCERFCDMKKELQSEYETTSRCHVPAECMSCPQQKCASKFEF</sequence>
<dbReference type="InterPro" id="IPR036609">
    <property type="entry name" value="LCCL_sf"/>
</dbReference>
<protein>
    <recommendedName>
        <fullName evidence="3">LCCL domain-containing protein</fullName>
    </recommendedName>
</protein>
<dbReference type="SMART" id="SM00603">
    <property type="entry name" value="LCCL"/>
    <property type="match status" value="1"/>
</dbReference>
<dbReference type="Gene3D" id="2.170.130.20">
    <property type="entry name" value="LCCL-like domain"/>
    <property type="match status" value="1"/>
</dbReference>
<dbReference type="SUPFAM" id="SSF69848">
    <property type="entry name" value="LCCL domain"/>
    <property type="match status" value="1"/>
</dbReference>
<evidence type="ECO:0000256" key="1">
    <source>
        <dbReference type="SAM" id="Phobius"/>
    </source>
</evidence>
<keyword evidence="1" id="KW-1133">Transmembrane helix</keyword>
<evidence type="ECO:0000313" key="4">
    <source>
        <dbReference type="EMBL" id="CAK8676995.1"/>
    </source>
</evidence>
<keyword evidence="5" id="KW-1185">Reference proteome</keyword>
<keyword evidence="1" id="KW-0472">Membrane</keyword>
<feature type="signal peptide" evidence="2">
    <location>
        <begin position="1"/>
        <end position="22"/>
    </location>
</feature>
<reference evidence="4 5" key="1">
    <citation type="submission" date="2024-02" db="EMBL/GenBank/DDBJ databases">
        <authorList>
            <person name="Daric V."/>
            <person name="Darras S."/>
        </authorList>
    </citation>
    <scope>NUCLEOTIDE SEQUENCE [LARGE SCALE GENOMIC DNA]</scope>
</reference>
<dbReference type="InterPro" id="IPR051957">
    <property type="entry name" value="CRISP-LCCL_domain"/>
</dbReference>
<dbReference type="EMBL" id="CAWYQH010000035">
    <property type="protein sequence ID" value="CAK8676995.1"/>
    <property type="molecule type" value="Genomic_DNA"/>
</dbReference>
<feature type="chain" id="PRO_5045626947" description="LCCL domain-containing protein" evidence="2">
    <location>
        <begin position="23"/>
        <end position="336"/>
    </location>
</feature>
<dbReference type="Pfam" id="PF03815">
    <property type="entry name" value="LCCL"/>
    <property type="match status" value="1"/>
</dbReference>
<accession>A0ABP0FEW4</accession>
<evidence type="ECO:0000259" key="3">
    <source>
        <dbReference type="PROSITE" id="PS50820"/>
    </source>
</evidence>
<keyword evidence="1" id="KW-0812">Transmembrane</keyword>
<dbReference type="InterPro" id="IPR004043">
    <property type="entry name" value="LCCL"/>
</dbReference>
<evidence type="ECO:0000256" key="2">
    <source>
        <dbReference type="SAM" id="SignalP"/>
    </source>
</evidence>